<evidence type="ECO:0000313" key="3">
    <source>
        <dbReference type="Proteomes" id="UP000828390"/>
    </source>
</evidence>
<reference evidence="2" key="1">
    <citation type="journal article" date="2019" name="bioRxiv">
        <title>The Genome of the Zebra Mussel, Dreissena polymorpha: A Resource for Invasive Species Research.</title>
        <authorList>
            <person name="McCartney M.A."/>
            <person name="Auch B."/>
            <person name="Kono T."/>
            <person name="Mallez S."/>
            <person name="Zhang Y."/>
            <person name="Obille A."/>
            <person name="Becker A."/>
            <person name="Abrahante J.E."/>
            <person name="Garbe J."/>
            <person name="Badalamenti J.P."/>
            <person name="Herman A."/>
            <person name="Mangelson H."/>
            <person name="Liachko I."/>
            <person name="Sullivan S."/>
            <person name="Sone E.D."/>
            <person name="Koren S."/>
            <person name="Silverstein K.A.T."/>
            <person name="Beckman K.B."/>
            <person name="Gohl D.M."/>
        </authorList>
    </citation>
    <scope>NUCLEOTIDE SEQUENCE</scope>
    <source>
        <strain evidence="2">Duluth1</strain>
        <tissue evidence="2">Whole animal</tissue>
    </source>
</reference>
<comment type="caution">
    <text evidence="2">The sequence shown here is derived from an EMBL/GenBank/DDBJ whole genome shotgun (WGS) entry which is preliminary data.</text>
</comment>
<sequence>MISEGNDLTLQKCLDIARTYELAKTQVKFMDTSGIHAVASGSKRPTRTESKPKRKGRDKPHYARDKPHYANRGNVQTMVVVVIIHVNFARQRERHAIIATR</sequence>
<dbReference type="AlphaFoldDB" id="A0A9D4EK09"/>
<feature type="region of interest" description="Disordered" evidence="1">
    <location>
        <begin position="33"/>
        <end position="71"/>
    </location>
</feature>
<feature type="compositionally biased region" description="Basic and acidic residues" evidence="1">
    <location>
        <begin position="59"/>
        <end position="68"/>
    </location>
</feature>
<name>A0A9D4EK09_DREPO</name>
<evidence type="ECO:0000256" key="1">
    <source>
        <dbReference type="SAM" id="MobiDB-lite"/>
    </source>
</evidence>
<keyword evidence="3" id="KW-1185">Reference proteome</keyword>
<proteinExistence type="predicted"/>
<reference evidence="2" key="2">
    <citation type="submission" date="2020-11" db="EMBL/GenBank/DDBJ databases">
        <authorList>
            <person name="McCartney M.A."/>
            <person name="Auch B."/>
            <person name="Kono T."/>
            <person name="Mallez S."/>
            <person name="Becker A."/>
            <person name="Gohl D.M."/>
            <person name="Silverstein K.A.T."/>
            <person name="Koren S."/>
            <person name="Bechman K.B."/>
            <person name="Herman A."/>
            <person name="Abrahante J.E."/>
            <person name="Garbe J."/>
        </authorList>
    </citation>
    <scope>NUCLEOTIDE SEQUENCE</scope>
    <source>
        <strain evidence="2">Duluth1</strain>
        <tissue evidence="2">Whole animal</tissue>
    </source>
</reference>
<protein>
    <submittedName>
        <fullName evidence="2">Uncharacterized protein</fullName>
    </submittedName>
</protein>
<dbReference type="EMBL" id="JAIWYP010000008">
    <property type="protein sequence ID" value="KAH3781707.1"/>
    <property type="molecule type" value="Genomic_DNA"/>
</dbReference>
<accession>A0A9D4EK09</accession>
<dbReference type="Proteomes" id="UP000828390">
    <property type="component" value="Unassembled WGS sequence"/>
</dbReference>
<organism evidence="2 3">
    <name type="scientific">Dreissena polymorpha</name>
    <name type="common">Zebra mussel</name>
    <name type="synonym">Mytilus polymorpha</name>
    <dbReference type="NCBI Taxonomy" id="45954"/>
    <lineage>
        <taxon>Eukaryota</taxon>
        <taxon>Metazoa</taxon>
        <taxon>Spiralia</taxon>
        <taxon>Lophotrochozoa</taxon>
        <taxon>Mollusca</taxon>
        <taxon>Bivalvia</taxon>
        <taxon>Autobranchia</taxon>
        <taxon>Heteroconchia</taxon>
        <taxon>Euheterodonta</taxon>
        <taxon>Imparidentia</taxon>
        <taxon>Neoheterodontei</taxon>
        <taxon>Myida</taxon>
        <taxon>Dreissenoidea</taxon>
        <taxon>Dreissenidae</taxon>
        <taxon>Dreissena</taxon>
    </lineage>
</organism>
<evidence type="ECO:0000313" key="2">
    <source>
        <dbReference type="EMBL" id="KAH3781707.1"/>
    </source>
</evidence>
<gene>
    <name evidence="2" type="ORF">DPMN_159610</name>
</gene>